<accession>A0ABD3XG49</accession>
<feature type="region of interest" description="Disordered" evidence="1">
    <location>
        <begin position="1"/>
        <end position="49"/>
    </location>
</feature>
<reference evidence="2 3" key="1">
    <citation type="submission" date="2024-11" db="EMBL/GenBank/DDBJ databases">
        <title>Chromosome-level genome assembly of the freshwater bivalve Anodonta woodiana.</title>
        <authorList>
            <person name="Chen X."/>
        </authorList>
    </citation>
    <scope>NUCLEOTIDE SEQUENCE [LARGE SCALE GENOMIC DNA]</scope>
    <source>
        <strain evidence="2">MN2024</strain>
        <tissue evidence="2">Gills</tissue>
    </source>
</reference>
<evidence type="ECO:0000313" key="3">
    <source>
        <dbReference type="Proteomes" id="UP001634394"/>
    </source>
</evidence>
<comment type="caution">
    <text evidence="2">The sequence shown here is derived from an EMBL/GenBank/DDBJ whole genome shotgun (WGS) entry which is preliminary data.</text>
</comment>
<evidence type="ECO:0000313" key="2">
    <source>
        <dbReference type="EMBL" id="KAL3883987.1"/>
    </source>
</evidence>
<name>A0ABD3XG49_SINWO</name>
<protein>
    <submittedName>
        <fullName evidence="2">Uncharacterized protein</fullName>
    </submittedName>
</protein>
<evidence type="ECO:0000256" key="1">
    <source>
        <dbReference type="SAM" id="MobiDB-lite"/>
    </source>
</evidence>
<organism evidence="2 3">
    <name type="scientific">Sinanodonta woodiana</name>
    <name type="common">Chinese pond mussel</name>
    <name type="synonym">Anodonta woodiana</name>
    <dbReference type="NCBI Taxonomy" id="1069815"/>
    <lineage>
        <taxon>Eukaryota</taxon>
        <taxon>Metazoa</taxon>
        <taxon>Spiralia</taxon>
        <taxon>Lophotrochozoa</taxon>
        <taxon>Mollusca</taxon>
        <taxon>Bivalvia</taxon>
        <taxon>Autobranchia</taxon>
        <taxon>Heteroconchia</taxon>
        <taxon>Palaeoheterodonta</taxon>
        <taxon>Unionida</taxon>
        <taxon>Unionoidea</taxon>
        <taxon>Unionidae</taxon>
        <taxon>Unioninae</taxon>
        <taxon>Sinanodonta</taxon>
    </lineage>
</organism>
<proteinExistence type="predicted"/>
<gene>
    <name evidence="2" type="ORF">ACJMK2_030213</name>
</gene>
<feature type="non-terminal residue" evidence="2">
    <location>
        <position position="78"/>
    </location>
</feature>
<dbReference type="Proteomes" id="UP001634394">
    <property type="component" value="Unassembled WGS sequence"/>
</dbReference>
<keyword evidence="3" id="KW-1185">Reference proteome</keyword>
<feature type="non-terminal residue" evidence="2">
    <location>
        <position position="1"/>
    </location>
</feature>
<feature type="compositionally biased region" description="Polar residues" evidence="1">
    <location>
        <begin position="7"/>
        <end position="23"/>
    </location>
</feature>
<dbReference type="AlphaFoldDB" id="A0ABD3XG49"/>
<dbReference type="EMBL" id="JBJQND010000003">
    <property type="protein sequence ID" value="KAL3883987.1"/>
    <property type="molecule type" value="Genomic_DNA"/>
</dbReference>
<sequence>AVLDVSTGLTPAQHQPKSSTVPSAPTEKESGFDFLNPFSGGTKDTTKSFPPSDFATWGPIEGVDNVFGDLVVGSAPAQ</sequence>